<dbReference type="AlphaFoldDB" id="A0A200QHQ4"/>
<dbReference type="Pfam" id="PF16911">
    <property type="entry name" value="PapA_C"/>
    <property type="match status" value="1"/>
</dbReference>
<dbReference type="PANTHER" id="PTHR34375:SF2">
    <property type="entry name" value="GATA ZINC FINGER PROTEIN"/>
    <property type="match status" value="1"/>
</dbReference>
<accession>A0A200QHQ4</accession>
<dbReference type="InterPro" id="IPR031641">
    <property type="entry name" value="PapA_C"/>
</dbReference>
<proteinExistence type="predicted"/>
<dbReference type="Gene3D" id="3.30.559.10">
    <property type="entry name" value="Chloramphenicol acetyltransferase-like domain"/>
    <property type="match status" value="1"/>
</dbReference>
<dbReference type="FunCoup" id="A0A200QHQ4">
    <property type="interactions" value="1699"/>
</dbReference>
<organism evidence="4 5">
    <name type="scientific">Macleaya cordata</name>
    <name type="common">Five-seeded plume-poppy</name>
    <name type="synonym">Bocconia cordata</name>
    <dbReference type="NCBI Taxonomy" id="56857"/>
    <lineage>
        <taxon>Eukaryota</taxon>
        <taxon>Viridiplantae</taxon>
        <taxon>Streptophyta</taxon>
        <taxon>Embryophyta</taxon>
        <taxon>Tracheophyta</taxon>
        <taxon>Spermatophyta</taxon>
        <taxon>Magnoliopsida</taxon>
        <taxon>Ranunculales</taxon>
        <taxon>Papaveraceae</taxon>
        <taxon>Papaveroideae</taxon>
        <taxon>Macleaya</taxon>
    </lineage>
</organism>
<feature type="domain" description="Phthiocerol/phthiodiolone dimycocerosyl transferase C-terminal" evidence="3">
    <location>
        <begin position="248"/>
        <end position="354"/>
    </location>
</feature>
<dbReference type="SUPFAM" id="SSF52777">
    <property type="entry name" value="CoA-dependent acyltransferases"/>
    <property type="match status" value="2"/>
</dbReference>
<evidence type="ECO:0000259" key="3">
    <source>
        <dbReference type="Pfam" id="PF16911"/>
    </source>
</evidence>
<sequence>MADLNVNPEELEPKSRPVGGTEYGWCRAVPGGTGITVLALLFSKSPDTAILEKALHKLQISHPILRSKLTSSNNTFSFLIPPIPHLQIQSFDLSSTYDLLQNLPNSNPTSESPFHRLLEYELNQNLWSESESDSENFENDLDLFCATLYSLEESKWVLAFRLHTSICDRTSAVTLLSELLELVGENEEGVKLELKNEDEVNLGIEDLIPSGKADKPFWSRGKDLFGYSLNSFRFSNLDFEDVISKPRSSGVVRLQMSPNETERLLAGCQARGIKLCGAIAAAGIIAAYSMKELPDYQWEKYAVVTLVDCRKFLDPPLESHHLGFYHSAILNTHDIKGGAELWELATRSYMALTNAMNSNKHFSDMSDLNFLMCKAIDNPSLTSSSSMRTSFMAVFEDPVFKNTNELHQKIGLEDYVGCSSVHGVGPSIAVFDTIRNDGLDLACVYPMPLHSREQMQKLIDHMKRTLIDGCD</sequence>
<keyword evidence="1" id="KW-0808">Transferase</keyword>
<dbReference type="GO" id="GO:0016746">
    <property type="term" value="F:acyltransferase activity"/>
    <property type="evidence" value="ECO:0007669"/>
    <property type="project" value="UniProtKB-KW"/>
</dbReference>
<evidence type="ECO:0000256" key="1">
    <source>
        <dbReference type="ARBA" id="ARBA00022679"/>
    </source>
</evidence>
<dbReference type="OMA" id="SMRTAFI"/>
<dbReference type="InParanoid" id="A0A200QHQ4"/>
<dbReference type="EMBL" id="MVGT01002043">
    <property type="protein sequence ID" value="OVA10016.1"/>
    <property type="molecule type" value="Genomic_DNA"/>
</dbReference>
<keyword evidence="5" id="KW-1185">Reference proteome</keyword>
<comment type="caution">
    <text evidence="4">The sequence shown here is derived from an EMBL/GenBank/DDBJ whole genome shotgun (WGS) entry which is preliminary data.</text>
</comment>
<dbReference type="OrthoDB" id="439993at2759"/>
<dbReference type="Proteomes" id="UP000195402">
    <property type="component" value="Unassembled WGS sequence"/>
</dbReference>
<protein>
    <submittedName>
        <fullName evidence="4">Condensation domain</fullName>
    </submittedName>
</protein>
<evidence type="ECO:0000256" key="2">
    <source>
        <dbReference type="ARBA" id="ARBA00023315"/>
    </source>
</evidence>
<dbReference type="Gene3D" id="3.30.559.30">
    <property type="entry name" value="Nonribosomal peptide synthetase, condensation domain"/>
    <property type="match status" value="1"/>
</dbReference>
<evidence type="ECO:0000313" key="4">
    <source>
        <dbReference type="EMBL" id="OVA10016.1"/>
    </source>
</evidence>
<gene>
    <name evidence="4" type="ORF">BVC80_1751g191</name>
</gene>
<keyword evidence="2" id="KW-0012">Acyltransferase</keyword>
<name>A0A200QHQ4_MACCD</name>
<dbReference type="InterPro" id="IPR023213">
    <property type="entry name" value="CAT-like_dom_sf"/>
</dbReference>
<evidence type="ECO:0000313" key="5">
    <source>
        <dbReference type="Proteomes" id="UP000195402"/>
    </source>
</evidence>
<reference evidence="4 5" key="1">
    <citation type="journal article" date="2017" name="Mol. Plant">
        <title>The Genome of Medicinal Plant Macleaya cordata Provides New Insights into Benzylisoquinoline Alkaloids Metabolism.</title>
        <authorList>
            <person name="Liu X."/>
            <person name="Liu Y."/>
            <person name="Huang P."/>
            <person name="Ma Y."/>
            <person name="Qing Z."/>
            <person name="Tang Q."/>
            <person name="Cao H."/>
            <person name="Cheng P."/>
            <person name="Zheng Y."/>
            <person name="Yuan Z."/>
            <person name="Zhou Y."/>
            <person name="Liu J."/>
            <person name="Tang Z."/>
            <person name="Zhuo Y."/>
            <person name="Zhang Y."/>
            <person name="Yu L."/>
            <person name="Huang J."/>
            <person name="Yang P."/>
            <person name="Peng Q."/>
            <person name="Zhang J."/>
            <person name="Jiang W."/>
            <person name="Zhang Z."/>
            <person name="Lin K."/>
            <person name="Ro D.K."/>
            <person name="Chen X."/>
            <person name="Xiong X."/>
            <person name="Shang Y."/>
            <person name="Huang S."/>
            <person name="Zeng J."/>
        </authorList>
    </citation>
    <scope>NUCLEOTIDE SEQUENCE [LARGE SCALE GENOMIC DNA]</scope>
    <source>
        <strain evidence="5">cv. BLH2017</strain>
        <tissue evidence="4">Root</tissue>
    </source>
</reference>
<dbReference type="STRING" id="56857.A0A200QHQ4"/>
<dbReference type="PANTHER" id="PTHR34375">
    <property type="entry name" value="GATA ZINC FINGER PROTEIN-RELATED"/>
    <property type="match status" value="1"/>
</dbReference>